<dbReference type="RefSeq" id="WP_381738433.1">
    <property type="nucleotide sequence ID" value="NZ_JBHSDP010000011.1"/>
</dbReference>
<comment type="caution">
    <text evidence="2">The sequence shown here is derived from an EMBL/GenBank/DDBJ whole genome shotgun (WGS) entry which is preliminary data.</text>
</comment>
<keyword evidence="3" id="KW-1185">Reference proteome</keyword>
<dbReference type="Pfam" id="PF05732">
    <property type="entry name" value="RepL"/>
    <property type="match status" value="1"/>
</dbReference>
<evidence type="ECO:0000313" key="3">
    <source>
        <dbReference type="Proteomes" id="UP001595824"/>
    </source>
</evidence>
<protein>
    <submittedName>
        <fullName evidence="2">Replication/maintenance protein RepL</fullName>
    </submittedName>
</protein>
<dbReference type="EMBL" id="JBHSDP010000011">
    <property type="protein sequence ID" value="MFC4328285.1"/>
    <property type="molecule type" value="Genomic_DNA"/>
</dbReference>
<dbReference type="Proteomes" id="UP001595824">
    <property type="component" value="Unassembled WGS sequence"/>
</dbReference>
<accession>A0ABV8TCB9</accession>
<sequence>MAATLTDELSDWFDLAPVHVVVSVAFLGYLPHYNLTPLAKDAFWVVVGKLAERDDRGRYVHMQGPGEIKITQDNIAKQCRVSRQATSGAMTQLMDRAFLWKAGRGAYQIHPHLLYFGSAEKQAEAIGYAGAKRRDGQLPPVPKPGVEIVIMNTKGVKTITA</sequence>
<organism evidence="2 3">
    <name type="scientific">Streptomyces andamanensis</name>
    <dbReference type="NCBI Taxonomy" id="1565035"/>
    <lineage>
        <taxon>Bacteria</taxon>
        <taxon>Bacillati</taxon>
        <taxon>Actinomycetota</taxon>
        <taxon>Actinomycetes</taxon>
        <taxon>Kitasatosporales</taxon>
        <taxon>Streptomycetaceae</taxon>
        <taxon>Streptomyces</taxon>
    </lineage>
</organism>
<feature type="domain" description="Plasmid replication protein RepL" evidence="1">
    <location>
        <begin position="70"/>
        <end position="123"/>
    </location>
</feature>
<name>A0ABV8TCB9_9ACTN</name>
<dbReference type="InterPro" id="IPR008813">
    <property type="entry name" value="Plasmid_replication_RepL"/>
</dbReference>
<evidence type="ECO:0000313" key="2">
    <source>
        <dbReference type="EMBL" id="MFC4328285.1"/>
    </source>
</evidence>
<gene>
    <name evidence="2" type="ORF">ACFPC0_10655</name>
</gene>
<proteinExistence type="predicted"/>
<evidence type="ECO:0000259" key="1">
    <source>
        <dbReference type="Pfam" id="PF05732"/>
    </source>
</evidence>
<reference evidence="3" key="1">
    <citation type="journal article" date="2019" name="Int. J. Syst. Evol. Microbiol.">
        <title>The Global Catalogue of Microorganisms (GCM) 10K type strain sequencing project: providing services to taxonomists for standard genome sequencing and annotation.</title>
        <authorList>
            <consortium name="The Broad Institute Genomics Platform"/>
            <consortium name="The Broad Institute Genome Sequencing Center for Infectious Disease"/>
            <person name="Wu L."/>
            <person name="Ma J."/>
        </authorList>
    </citation>
    <scope>NUCLEOTIDE SEQUENCE [LARGE SCALE GENOMIC DNA]</scope>
    <source>
        <strain evidence="3">PCU 347</strain>
    </source>
</reference>